<feature type="transmembrane region" description="Helical" evidence="1">
    <location>
        <begin position="256"/>
        <end position="278"/>
    </location>
</feature>
<dbReference type="KEGG" id="bav:BAV2042"/>
<feature type="transmembrane region" description="Helical" evidence="1">
    <location>
        <begin position="7"/>
        <end position="28"/>
    </location>
</feature>
<protein>
    <submittedName>
        <fullName evidence="2">Membrane protein</fullName>
    </submittedName>
</protein>
<dbReference type="Proteomes" id="UP000001977">
    <property type="component" value="Chromosome"/>
</dbReference>
<name>Q2KZQ9_BORA1</name>
<keyword evidence="1" id="KW-0472">Membrane</keyword>
<feature type="transmembrane region" description="Helical" evidence="1">
    <location>
        <begin position="153"/>
        <end position="175"/>
    </location>
</feature>
<dbReference type="AlphaFoldDB" id="Q2KZQ9"/>
<feature type="transmembrane region" description="Helical" evidence="1">
    <location>
        <begin position="290"/>
        <end position="308"/>
    </location>
</feature>
<dbReference type="STRING" id="360910.BAV2042"/>
<reference evidence="2 3" key="1">
    <citation type="journal article" date="2006" name="J. Bacteriol.">
        <title>Comparison of the genome sequence of the poultry pathogen Bordetella avium with those of B. bronchiseptica, B. pertussis, and B. parapertussis reveals extensive diversity in surface structures associated with host interaction.</title>
        <authorList>
            <person name="Sebaihia M."/>
            <person name="Preston A."/>
            <person name="Maskell D.J."/>
            <person name="Kuzmiak H."/>
            <person name="Connell T.D."/>
            <person name="King N.D."/>
            <person name="Orndorff P.E."/>
            <person name="Miyamoto D.M."/>
            <person name="Thomson N.R."/>
            <person name="Harris D."/>
            <person name="Goble A."/>
            <person name="Lord A."/>
            <person name="Murphy L."/>
            <person name="Quail M.A."/>
            <person name="Rutter S."/>
            <person name="Squares R."/>
            <person name="Squares S."/>
            <person name="Woodward J."/>
            <person name="Parkhill J."/>
            <person name="Temple L.M."/>
        </authorList>
    </citation>
    <scope>NUCLEOTIDE SEQUENCE [LARGE SCALE GENOMIC DNA]</scope>
    <source>
        <strain evidence="2 3">197N</strain>
    </source>
</reference>
<feature type="transmembrane region" description="Helical" evidence="1">
    <location>
        <begin position="109"/>
        <end position="132"/>
    </location>
</feature>
<dbReference type="HOGENOM" id="CLU_899389_0_0_4"/>
<keyword evidence="3" id="KW-1185">Reference proteome</keyword>
<evidence type="ECO:0000313" key="3">
    <source>
        <dbReference type="Proteomes" id="UP000001977"/>
    </source>
</evidence>
<feature type="transmembrane region" description="Helical" evidence="1">
    <location>
        <begin position="40"/>
        <end position="65"/>
    </location>
</feature>
<proteinExistence type="predicted"/>
<dbReference type="OrthoDB" id="1934357at2"/>
<evidence type="ECO:0000256" key="1">
    <source>
        <dbReference type="SAM" id="Phobius"/>
    </source>
</evidence>
<sequence length="351" mass="36964">MNYGISVLFRLIPLVMGVICLCLGLLVLRDSTNPGGYTAGHVLISLTAICYALFTTASVIILQLLGNFNRSWLFLLPFSGYALAALTMGWGLSITSIPRPADAFVSGHVVFGVGMIAACVATVAAASVRFTLIPKNSAGTHASGVPAAAYSRGAALILMAVPLVCTLIGAIWGGSLLADQDTMENVVAGHVLIGIAMVCASLIALVATVARQTRNLFDEKERWYWTAWVLVMGTAALLLGIYVLSTGTQGYRLAPGIVLVGLGMICYSIVSKVLLLALVWRRESKLANRVPLIPVLTCLACLFCAAFLAEANVTDPNYFIASRILTGLGAVCFTLFSIVSILEAGTSKKAA</sequence>
<feature type="transmembrane region" description="Helical" evidence="1">
    <location>
        <begin position="222"/>
        <end position="244"/>
    </location>
</feature>
<keyword evidence="1" id="KW-1133">Transmembrane helix</keyword>
<dbReference type="RefSeq" id="WP_012417708.1">
    <property type="nucleotide sequence ID" value="NC_010645.1"/>
</dbReference>
<accession>Q2KZQ9</accession>
<evidence type="ECO:0000313" key="2">
    <source>
        <dbReference type="EMBL" id="CAJ49651.1"/>
    </source>
</evidence>
<organism evidence="2 3">
    <name type="scientific">Bordetella avium (strain 197N)</name>
    <dbReference type="NCBI Taxonomy" id="360910"/>
    <lineage>
        <taxon>Bacteria</taxon>
        <taxon>Pseudomonadati</taxon>
        <taxon>Pseudomonadota</taxon>
        <taxon>Betaproteobacteria</taxon>
        <taxon>Burkholderiales</taxon>
        <taxon>Alcaligenaceae</taxon>
        <taxon>Bordetella</taxon>
    </lineage>
</organism>
<dbReference type="eggNOG" id="ENOG502ZA26">
    <property type="taxonomic scope" value="Bacteria"/>
</dbReference>
<feature type="transmembrane region" description="Helical" evidence="1">
    <location>
        <begin position="320"/>
        <end position="342"/>
    </location>
</feature>
<dbReference type="InterPro" id="IPR021240">
    <property type="entry name" value="DUF2776"/>
</dbReference>
<dbReference type="Pfam" id="PF10951">
    <property type="entry name" value="DUF2776"/>
    <property type="match status" value="1"/>
</dbReference>
<feature type="transmembrane region" description="Helical" evidence="1">
    <location>
        <begin position="72"/>
        <end position="97"/>
    </location>
</feature>
<dbReference type="EMBL" id="AM167904">
    <property type="protein sequence ID" value="CAJ49651.1"/>
    <property type="molecule type" value="Genomic_DNA"/>
</dbReference>
<keyword evidence="1" id="KW-0812">Transmembrane</keyword>
<gene>
    <name evidence="2" type="ordered locus">BAV2042</name>
</gene>
<feature type="transmembrane region" description="Helical" evidence="1">
    <location>
        <begin position="187"/>
        <end position="210"/>
    </location>
</feature>